<dbReference type="InterPro" id="IPR012674">
    <property type="entry name" value="Calycin"/>
</dbReference>
<dbReference type="GO" id="GO:0043176">
    <property type="term" value="F:amine binding"/>
    <property type="evidence" value="ECO:0007669"/>
    <property type="project" value="InterPro"/>
</dbReference>
<dbReference type="Gene3D" id="2.40.128.20">
    <property type="match status" value="1"/>
</dbReference>
<dbReference type="SUPFAM" id="SSF50814">
    <property type="entry name" value="Lipocalins"/>
    <property type="match status" value="1"/>
</dbReference>
<organism evidence="3">
    <name type="scientific">Ixodes ricinus</name>
    <name type="common">Common tick</name>
    <name type="synonym">Acarus ricinus</name>
    <dbReference type="NCBI Taxonomy" id="34613"/>
    <lineage>
        <taxon>Eukaryota</taxon>
        <taxon>Metazoa</taxon>
        <taxon>Ecdysozoa</taxon>
        <taxon>Arthropoda</taxon>
        <taxon>Chelicerata</taxon>
        <taxon>Arachnida</taxon>
        <taxon>Acari</taxon>
        <taxon>Parasitiformes</taxon>
        <taxon>Ixodida</taxon>
        <taxon>Ixodoidea</taxon>
        <taxon>Ixodidae</taxon>
        <taxon>Ixodinae</taxon>
        <taxon>Ixodes</taxon>
    </lineage>
</organism>
<evidence type="ECO:0000256" key="1">
    <source>
        <dbReference type="SAM" id="MobiDB-lite"/>
    </source>
</evidence>
<feature type="region of interest" description="Disordered" evidence="1">
    <location>
        <begin position="204"/>
        <end position="241"/>
    </location>
</feature>
<sequence length="241" mass="27160">MKLVTCSILWCVTLLVDAKPGEIRVDESEDYWNNQSIKEALNNNDRSSWLFFRTYSSSTNGATHKCVYANVKGPESNGNVFEFEQKYVITGNSEEVKQETLFATTYKTESTHAHKTRPYDNVMRVSKVKGSQEGRRYQLIYSDYKICDILRVLDSGYGRDCELYLHDSAVDGGVPSGCKSIYGHACGKDDKRYQQQVYDNSCREKLGVTTQAPTTPEETSTIPTEKKPEEESTTPTPPPGC</sequence>
<feature type="signal peptide" evidence="2">
    <location>
        <begin position="1"/>
        <end position="18"/>
    </location>
</feature>
<proteinExistence type="evidence at transcript level"/>
<dbReference type="Pfam" id="PF02098">
    <property type="entry name" value="His_binding"/>
    <property type="match status" value="1"/>
</dbReference>
<feature type="chain" id="PRO_5005516145" evidence="2">
    <location>
        <begin position="19"/>
        <end position="241"/>
    </location>
</feature>
<name>A0A0K8R7L1_IXORI</name>
<dbReference type="GO" id="GO:0030682">
    <property type="term" value="P:symbiont-mediated perturbation of host defenses"/>
    <property type="evidence" value="ECO:0007669"/>
    <property type="project" value="InterPro"/>
</dbReference>
<dbReference type="EMBL" id="GADI01006742">
    <property type="protein sequence ID" value="JAA67066.1"/>
    <property type="molecule type" value="mRNA"/>
</dbReference>
<evidence type="ECO:0000256" key="2">
    <source>
        <dbReference type="SAM" id="SignalP"/>
    </source>
</evidence>
<keyword evidence="2" id="KW-0732">Signal</keyword>
<evidence type="ECO:0000313" key="3">
    <source>
        <dbReference type="EMBL" id="JAA67066.1"/>
    </source>
</evidence>
<accession>A0A0K8R7L1</accession>
<protein>
    <submittedName>
        <fullName evidence="3">Putative salivary lipocalin</fullName>
    </submittedName>
</protein>
<feature type="compositionally biased region" description="Low complexity" evidence="1">
    <location>
        <begin position="213"/>
        <end position="223"/>
    </location>
</feature>
<dbReference type="AlphaFoldDB" id="A0A0K8R7L1"/>
<dbReference type="InterPro" id="IPR002970">
    <property type="entry name" value="Tick_his-bd"/>
</dbReference>
<reference evidence="3" key="1">
    <citation type="submission" date="2012-12" db="EMBL/GenBank/DDBJ databases">
        <title>Identification and characterization of a phenylalanine ammonia-lyase gene family in Isatis indigotica Fort.</title>
        <authorList>
            <person name="Liu Q."/>
            <person name="Chen J."/>
            <person name="Zhou X."/>
            <person name="Di P."/>
            <person name="Xiao Y."/>
            <person name="Xuan H."/>
            <person name="Zhang L."/>
            <person name="Chen W."/>
        </authorList>
    </citation>
    <scope>NUCLEOTIDE SEQUENCE</scope>
    <source>
        <tissue evidence="3">Salivary gland</tissue>
    </source>
</reference>